<evidence type="ECO:0008006" key="4">
    <source>
        <dbReference type="Google" id="ProtNLM"/>
    </source>
</evidence>
<gene>
    <name evidence="2" type="ORF">yc1106_04545</name>
</gene>
<feature type="region of interest" description="Disordered" evidence="1">
    <location>
        <begin position="92"/>
        <end position="111"/>
    </location>
</feature>
<evidence type="ECO:0000313" key="2">
    <source>
        <dbReference type="EMBL" id="USP77271.1"/>
    </source>
</evidence>
<dbReference type="AlphaFoldDB" id="A0A9Q9DTC7"/>
<proteinExistence type="predicted"/>
<feature type="compositionally biased region" description="Polar residues" evidence="1">
    <location>
        <begin position="161"/>
        <end position="205"/>
    </location>
</feature>
<protein>
    <recommendedName>
        <fullName evidence="4">Zinc finger GRF-type domain-containing protein</fullName>
    </recommendedName>
</protein>
<accession>A0A9Q9DTC7</accession>
<feature type="region of interest" description="Disordered" evidence="1">
    <location>
        <begin position="161"/>
        <end position="221"/>
    </location>
</feature>
<reference evidence="2" key="1">
    <citation type="submission" date="2021-12" db="EMBL/GenBank/DDBJ databases">
        <title>Curvularia clavata genome.</title>
        <authorList>
            <person name="Cao Y."/>
        </authorList>
    </citation>
    <scope>NUCLEOTIDE SEQUENCE</scope>
    <source>
        <strain evidence="2">Yc1106</strain>
    </source>
</reference>
<evidence type="ECO:0000313" key="3">
    <source>
        <dbReference type="Proteomes" id="UP001056012"/>
    </source>
</evidence>
<name>A0A9Q9DTC7_CURCL</name>
<sequence length="329" mass="36604">MAGSRGTKGLFIQGVWNCAVIALRDCPQSICKPRSQARTMEDGVRYVPFLCVSCTSSILSHLPVRTCNKPPGKQCKFFLWDDDAPARENSAVASMATPPTSSRKRTHSISSGLDKYHSVKVKEEYDPDEVFTQTEMPSKAAKVANFSTPVTNRRTLLWEAEQSSSAPIQEPHTPQTEPRTQGDFINSRASMTGASPYPSSAASQDNAHHIGTPYSTPRTSINRTPNLSQDEGVEEQGLVNDAFDLLQKFSIRLPNQTQEELKALLTKHVKRTEGYKRGREVTRLTVKAKDAKITELTYRVSTLEAELEAEKAMVKHLQWEAQNQTSSFD</sequence>
<dbReference type="Proteomes" id="UP001056012">
    <property type="component" value="Chromosome 3"/>
</dbReference>
<evidence type="ECO:0000256" key="1">
    <source>
        <dbReference type="SAM" id="MobiDB-lite"/>
    </source>
</evidence>
<organism evidence="2 3">
    <name type="scientific">Curvularia clavata</name>
    <dbReference type="NCBI Taxonomy" id="95742"/>
    <lineage>
        <taxon>Eukaryota</taxon>
        <taxon>Fungi</taxon>
        <taxon>Dikarya</taxon>
        <taxon>Ascomycota</taxon>
        <taxon>Pezizomycotina</taxon>
        <taxon>Dothideomycetes</taxon>
        <taxon>Pleosporomycetidae</taxon>
        <taxon>Pleosporales</taxon>
        <taxon>Pleosporineae</taxon>
        <taxon>Pleosporaceae</taxon>
        <taxon>Curvularia</taxon>
    </lineage>
</organism>
<dbReference type="VEuPathDB" id="FungiDB:yc1106_04545"/>
<dbReference type="EMBL" id="CP089276">
    <property type="protein sequence ID" value="USP77271.1"/>
    <property type="molecule type" value="Genomic_DNA"/>
</dbReference>
<keyword evidence="3" id="KW-1185">Reference proteome</keyword>
<dbReference type="OrthoDB" id="430051at2759"/>